<sequence length="203" mass="22371">MANARKNVLAGRLAEHLVCAELARLGLIATTFTHNIPVYDILATDERCQTVPIQVKATRDRYWRSSATSWMHVDMCKTSKLQIINGLKDLHPLNPIWVCVALGASRLADQFFVLAEADLQSVIFKNYSQELGGYAGRRLKTGKRLIAGGALKILLRSKTDGISSKTGWRPSSVGTYPTGVICDEFGRFNCNTCSNCCTGRFKG</sequence>
<proteinExistence type="predicted"/>
<gene>
    <name evidence="1" type="ORF">KP001_11950</name>
</gene>
<reference evidence="1 2" key="1">
    <citation type="submission" date="2021-06" db="EMBL/GenBank/DDBJ databases">
        <title>Gemonas diversity in paddy soil.</title>
        <authorList>
            <person name="Liu G."/>
        </authorList>
    </citation>
    <scope>NUCLEOTIDE SEQUENCE [LARGE SCALE GENOMIC DNA]</scope>
    <source>
        <strain evidence="1 2">RG2</strain>
    </source>
</reference>
<protein>
    <recommendedName>
        <fullName evidence="3">DUF4365 domain-containing protein</fullName>
    </recommendedName>
</protein>
<dbReference type="EMBL" id="CP077683">
    <property type="protein sequence ID" value="QXE89180.1"/>
    <property type="molecule type" value="Genomic_DNA"/>
</dbReference>
<evidence type="ECO:0008006" key="3">
    <source>
        <dbReference type="Google" id="ProtNLM"/>
    </source>
</evidence>
<dbReference type="Proteomes" id="UP000683559">
    <property type="component" value="Chromosome"/>
</dbReference>
<accession>A0ABX8LB06</accession>
<dbReference type="RefSeq" id="WP_217285872.1">
    <property type="nucleotide sequence ID" value="NZ_CP077683.1"/>
</dbReference>
<keyword evidence="2" id="KW-1185">Reference proteome</keyword>
<organism evidence="1 2">
    <name type="scientific">Geomonas subterranea</name>
    <dbReference type="NCBI Taxonomy" id="2847989"/>
    <lineage>
        <taxon>Bacteria</taxon>
        <taxon>Pseudomonadati</taxon>
        <taxon>Thermodesulfobacteriota</taxon>
        <taxon>Desulfuromonadia</taxon>
        <taxon>Geobacterales</taxon>
        <taxon>Geobacteraceae</taxon>
        <taxon>Geomonas</taxon>
    </lineage>
</organism>
<evidence type="ECO:0000313" key="2">
    <source>
        <dbReference type="Proteomes" id="UP000683559"/>
    </source>
</evidence>
<evidence type="ECO:0000313" key="1">
    <source>
        <dbReference type="EMBL" id="QXE89180.1"/>
    </source>
</evidence>
<name>A0ABX8LB06_9BACT</name>